<comment type="caution">
    <text evidence="7">The sequence shown here is derived from an EMBL/GenBank/DDBJ whole genome shotgun (WGS) entry which is preliminary data.</text>
</comment>
<feature type="transmembrane region" description="Helical" evidence="6">
    <location>
        <begin position="357"/>
        <end position="378"/>
    </location>
</feature>
<evidence type="ECO:0000256" key="3">
    <source>
        <dbReference type="ARBA" id="ARBA00022692"/>
    </source>
</evidence>
<keyword evidence="3 6" id="KW-0812">Transmembrane</keyword>
<dbReference type="EMBL" id="JXBY01000029">
    <property type="protein sequence ID" value="KJY54083.1"/>
    <property type="molecule type" value="Genomic_DNA"/>
</dbReference>
<reference evidence="7 8" key="1">
    <citation type="submission" date="2014-12" db="EMBL/GenBank/DDBJ databases">
        <title>Comparative genomics of the lactic acid bacteria isolated from the honey bee gut.</title>
        <authorList>
            <person name="Ellegaard K.M."/>
            <person name="Tamarit D."/>
            <person name="Javelind E."/>
            <person name="Olofsson T."/>
            <person name="Andersson S.G."/>
            <person name="Vasquez A."/>
        </authorList>
    </citation>
    <scope>NUCLEOTIDE SEQUENCE [LARGE SCALE GENOMIC DNA]</scope>
    <source>
        <strain evidence="7 8">Biut2</strain>
    </source>
</reference>
<accession>A0A0F4L743</accession>
<keyword evidence="5 6" id="KW-0472">Membrane</keyword>
<feature type="transmembrane region" description="Helical" evidence="6">
    <location>
        <begin position="294"/>
        <end position="312"/>
    </location>
</feature>
<feature type="transmembrane region" description="Helical" evidence="6">
    <location>
        <begin position="12"/>
        <end position="35"/>
    </location>
</feature>
<dbReference type="PANTHER" id="PTHR23513:SF6">
    <property type="entry name" value="MAJOR FACILITATOR SUPERFAMILY ASSOCIATED DOMAIN-CONTAINING PROTEIN"/>
    <property type="match status" value="1"/>
</dbReference>
<evidence type="ECO:0000256" key="5">
    <source>
        <dbReference type="ARBA" id="ARBA00023136"/>
    </source>
</evidence>
<feature type="transmembrane region" description="Helical" evidence="6">
    <location>
        <begin position="173"/>
        <end position="192"/>
    </location>
</feature>
<feature type="transmembrane region" description="Helical" evidence="6">
    <location>
        <begin position="116"/>
        <end position="135"/>
    </location>
</feature>
<dbReference type="HOGENOM" id="CLU_051151_0_0_9"/>
<feature type="transmembrane region" description="Helical" evidence="6">
    <location>
        <begin position="86"/>
        <end position="110"/>
    </location>
</feature>
<evidence type="ECO:0000313" key="7">
    <source>
        <dbReference type="EMBL" id="KJY54083.1"/>
    </source>
</evidence>
<dbReference type="Gene3D" id="1.20.1250.20">
    <property type="entry name" value="MFS general substrate transporter like domains"/>
    <property type="match status" value="1"/>
</dbReference>
<feature type="transmembrane region" description="Helical" evidence="6">
    <location>
        <begin position="41"/>
        <end position="65"/>
    </location>
</feature>
<dbReference type="InterPro" id="IPR036259">
    <property type="entry name" value="MFS_trans_sf"/>
</dbReference>
<feature type="transmembrane region" description="Helical" evidence="6">
    <location>
        <begin position="260"/>
        <end position="282"/>
    </location>
</feature>
<organism evidence="7 8">
    <name type="scientific">Lactobacillus kullabergensis</name>
    <dbReference type="NCBI Taxonomy" id="1218493"/>
    <lineage>
        <taxon>Bacteria</taxon>
        <taxon>Bacillati</taxon>
        <taxon>Bacillota</taxon>
        <taxon>Bacilli</taxon>
        <taxon>Lactobacillales</taxon>
        <taxon>Lactobacillaceae</taxon>
        <taxon>Lactobacillus</taxon>
    </lineage>
</organism>
<evidence type="ECO:0000256" key="1">
    <source>
        <dbReference type="ARBA" id="ARBA00004651"/>
    </source>
</evidence>
<comment type="subcellular location">
    <subcellularLocation>
        <location evidence="1">Cell membrane</location>
        <topology evidence="1">Multi-pass membrane protein</topology>
    </subcellularLocation>
</comment>
<dbReference type="OrthoDB" id="2989542at2"/>
<dbReference type="InterPro" id="IPR011701">
    <property type="entry name" value="MFS"/>
</dbReference>
<keyword evidence="4 6" id="KW-1133">Transmembrane helix</keyword>
<dbReference type="GO" id="GO:0005886">
    <property type="term" value="C:plasma membrane"/>
    <property type="evidence" value="ECO:0007669"/>
    <property type="project" value="UniProtKB-SubCell"/>
</dbReference>
<dbReference type="STRING" id="1218493.JF76_17870"/>
<feature type="transmembrane region" description="Helical" evidence="6">
    <location>
        <begin position="228"/>
        <end position="254"/>
    </location>
</feature>
<evidence type="ECO:0000313" key="8">
    <source>
        <dbReference type="Proteomes" id="UP000033533"/>
    </source>
</evidence>
<dbReference type="Proteomes" id="UP000033533">
    <property type="component" value="Unassembled WGS sequence"/>
</dbReference>
<name>A0A0F4L743_9LACO</name>
<feature type="transmembrane region" description="Helical" evidence="6">
    <location>
        <begin position="318"/>
        <end position="336"/>
    </location>
</feature>
<feature type="transmembrane region" description="Helical" evidence="6">
    <location>
        <begin position="147"/>
        <end position="167"/>
    </location>
</feature>
<dbReference type="AlphaFoldDB" id="A0A0F4L743"/>
<dbReference type="RefSeq" id="WP_045928741.1">
    <property type="nucleotide sequence ID" value="NZ_JBHSZS010000027.1"/>
</dbReference>
<sequence length="418" mass="44343">MDVFAKNKNYRNFTIASFLSGAGNILFYLALITYASKLRNYALAISLISISESIPEILQVFSGYLADRTKNKFKLMVWLAVIRFGLYLIVGILFASGFAGWNLVLTVIVINLMSDIAGSYSGGLQTPLIVAIVGNDDLAEAEGFASGINSIINMIAQFIGSGLLLFMSYSSLAIFNALTFLAAGALFANVGFNYHKNHSQKETVQVNEHGFFKTIALSFKEVRKANGLLTVVLVIALLNGILGTIEPLISIVVAGNKSSMIIGTYSFTIALIGGVMTAGMALGSIVGTKLFKNMSLFTVAIIATALSTAVVGSMLIKNIFICLPVMASLAAFIGTASPKLTQWLVGAVDQDILSSTIGLLNTILIITSPVMTTIFTTITASFNVTTALILLGITSLIVLVITVKVACSINKKPAIEAA</sequence>
<evidence type="ECO:0000256" key="4">
    <source>
        <dbReference type="ARBA" id="ARBA00022989"/>
    </source>
</evidence>
<dbReference type="PATRIC" id="fig|1218493.3.peg.1873"/>
<dbReference type="SUPFAM" id="SSF103473">
    <property type="entry name" value="MFS general substrate transporter"/>
    <property type="match status" value="1"/>
</dbReference>
<dbReference type="PANTHER" id="PTHR23513">
    <property type="entry name" value="INTEGRAL MEMBRANE EFFLUX PROTEIN-RELATED"/>
    <property type="match status" value="1"/>
</dbReference>
<evidence type="ECO:0000256" key="2">
    <source>
        <dbReference type="ARBA" id="ARBA00022475"/>
    </source>
</evidence>
<dbReference type="GO" id="GO:0022857">
    <property type="term" value="F:transmembrane transporter activity"/>
    <property type="evidence" value="ECO:0007669"/>
    <property type="project" value="InterPro"/>
</dbReference>
<feature type="transmembrane region" description="Helical" evidence="6">
    <location>
        <begin position="384"/>
        <end position="403"/>
    </location>
</feature>
<evidence type="ECO:0000256" key="6">
    <source>
        <dbReference type="SAM" id="Phobius"/>
    </source>
</evidence>
<keyword evidence="2" id="KW-1003">Cell membrane</keyword>
<dbReference type="Pfam" id="PF07690">
    <property type="entry name" value="MFS_1"/>
    <property type="match status" value="1"/>
</dbReference>
<gene>
    <name evidence="7" type="ORF">JF76_17870</name>
</gene>
<proteinExistence type="predicted"/>
<protein>
    <submittedName>
        <fullName evidence="7">Major facilitator superfamily permease</fullName>
    </submittedName>
</protein>